<protein>
    <recommendedName>
        <fullName evidence="2">SPOR domain-containing protein</fullName>
    </recommendedName>
</protein>
<evidence type="ECO:0000259" key="2">
    <source>
        <dbReference type="PROSITE" id="PS51724"/>
    </source>
</evidence>
<feature type="chain" id="PRO_5025017620" description="SPOR domain-containing protein" evidence="1">
    <location>
        <begin position="22"/>
        <end position="157"/>
    </location>
</feature>
<reference evidence="3 4" key="1">
    <citation type="submission" date="2018-06" db="EMBL/GenBank/DDBJ databases">
        <title>Extensive metabolic versatility and redundancy in microbially diverse, dynamic hydrothermal sediments.</title>
        <authorList>
            <person name="Dombrowski N."/>
            <person name="Teske A."/>
            <person name="Baker B.J."/>
        </authorList>
    </citation>
    <scope>NUCLEOTIDE SEQUENCE [LARGE SCALE GENOMIC DNA]</scope>
    <source>
        <strain evidence="3">B35_G9</strain>
    </source>
</reference>
<feature type="domain" description="SPOR" evidence="2">
    <location>
        <begin position="76"/>
        <end position="152"/>
    </location>
</feature>
<keyword evidence="1" id="KW-0732">Signal</keyword>
<dbReference type="GO" id="GO:0042834">
    <property type="term" value="F:peptidoglycan binding"/>
    <property type="evidence" value="ECO:0007669"/>
    <property type="project" value="InterPro"/>
</dbReference>
<accession>A0A660SDE7</accession>
<dbReference type="Pfam" id="PF05036">
    <property type="entry name" value="SPOR"/>
    <property type="match status" value="1"/>
</dbReference>
<gene>
    <name evidence="3" type="ORF">DRP44_00030</name>
</gene>
<evidence type="ECO:0000313" key="4">
    <source>
        <dbReference type="Proteomes" id="UP000282321"/>
    </source>
</evidence>
<evidence type="ECO:0000313" key="3">
    <source>
        <dbReference type="EMBL" id="RKX68196.1"/>
    </source>
</evidence>
<dbReference type="PROSITE" id="PS51724">
    <property type="entry name" value="SPOR"/>
    <property type="match status" value="1"/>
</dbReference>
<dbReference type="InterPro" id="IPR007730">
    <property type="entry name" value="SPOR-like_dom"/>
</dbReference>
<dbReference type="PROSITE" id="PS51257">
    <property type="entry name" value="PROKAR_LIPOPROTEIN"/>
    <property type="match status" value="1"/>
</dbReference>
<dbReference type="Proteomes" id="UP000282321">
    <property type="component" value="Unassembled WGS sequence"/>
</dbReference>
<feature type="signal peptide" evidence="1">
    <location>
        <begin position="1"/>
        <end position="21"/>
    </location>
</feature>
<dbReference type="EMBL" id="QNBC01000001">
    <property type="protein sequence ID" value="RKX68196.1"/>
    <property type="molecule type" value="Genomic_DNA"/>
</dbReference>
<organism evidence="3 4">
    <name type="scientific">candidate division TA06 bacterium</name>
    <dbReference type="NCBI Taxonomy" id="2250710"/>
    <lineage>
        <taxon>Bacteria</taxon>
        <taxon>Bacteria division TA06</taxon>
    </lineage>
</organism>
<dbReference type="SUPFAM" id="SSF110997">
    <property type="entry name" value="Sporulation related repeat"/>
    <property type="match status" value="1"/>
</dbReference>
<evidence type="ECO:0000256" key="1">
    <source>
        <dbReference type="SAM" id="SignalP"/>
    </source>
</evidence>
<proteinExistence type="predicted"/>
<dbReference type="AlphaFoldDB" id="A0A660SDE7"/>
<name>A0A660SDE7_UNCT6</name>
<dbReference type="InterPro" id="IPR036680">
    <property type="entry name" value="SPOR-like_sf"/>
</dbReference>
<dbReference type="Gene3D" id="3.30.70.1070">
    <property type="entry name" value="Sporulation related repeat"/>
    <property type="match status" value="1"/>
</dbReference>
<comment type="caution">
    <text evidence="3">The sequence shown here is derived from an EMBL/GenBank/DDBJ whole genome shotgun (WGS) entry which is preliminary data.</text>
</comment>
<sequence length="157" mass="17567">MKKLFSLFAIVTLLLIMVSCAPKKQNQEEVISDTTAYKPIIMEENTEDTTNVDTEAMSTSADTTKSTVDTTMNITTAPQSGYRVQVFATFSEEKADMIANQVRERTTEPVYVEYIAPYYKVRVGDCTTRDEAESLKSNLFGLGYSDAFIVQDTINPK</sequence>